<keyword evidence="2" id="KW-0472">Membrane</keyword>
<dbReference type="AlphaFoldDB" id="A0AA39K476"/>
<evidence type="ECO:0000313" key="3">
    <source>
        <dbReference type="EMBL" id="KAK0454047.1"/>
    </source>
</evidence>
<feature type="transmembrane region" description="Helical" evidence="2">
    <location>
        <begin position="312"/>
        <end position="334"/>
    </location>
</feature>
<dbReference type="Gene3D" id="2.60.120.260">
    <property type="entry name" value="Galactose-binding domain-like"/>
    <property type="match status" value="1"/>
</dbReference>
<organism evidence="3 4">
    <name type="scientific">Armillaria tabescens</name>
    <name type="common">Ringless honey mushroom</name>
    <name type="synonym">Agaricus tabescens</name>
    <dbReference type="NCBI Taxonomy" id="1929756"/>
    <lineage>
        <taxon>Eukaryota</taxon>
        <taxon>Fungi</taxon>
        <taxon>Dikarya</taxon>
        <taxon>Basidiomycota</taxon>
        <taxon>Agaricomycotina</taxon>
        <taxon>Agaricomycetes</taxon>
        <taxon>Agaricomycetidae</taxon>
        <taxon>Agaricales</taxon>
        <taxon>Marasmiineae</taxon>
        <taxon>Physalacriaceae</taxon>
        <taxon>Desarmillaria</taxon>
    </lineage>
</organism>
<keyword evidence="4" id="KW-1185">Reference proteome</keyword>
<name>A0AA39K476_ARMTA</name>
<reference evidence="3" key="1">
    <citation type="submission" date="2023-06" db="EMBL/GenBank/DDBJ databases">
        <authorList>
            <consortium name="Lawrence Berkeley National Laboratory"/>
            <person name="Ahrendt S."/>
            <person name="Sahu N."/>
            <person name="Indic B."/>
            <person name="Wong-Bajracharya J."/>
            <person name="Merenyi Z."/>
            <person name="Ke H.-M."/>
            <person name="Monk M."/>
            <person name="Kocsube S."/>
            <person name="Drula E."/>
            <person name="Lipzen A."/>
            <person name="Balint B."/>
            <person name="Henrissat B."/>
            <person name="Andreopoulos B."/>
            <person name="Martin F.M."/>
            <person name="Harder C.B."/>
            <person name="Rigling D."/>
            <person name="Ford K.L."/>
            <person name="Foster G.D."/>
            <person name="Pangilinan J."/>
            <person name="Papanicolaou A."/>
            <person name="Barry K."/>
            <person name="LaButti K."/>
            <person name="Viragh M."/>
            <person name="Koriabine M."/>
            <person name="Yan M."/>
            <person name="Riley R."/>
            <person name="Champramary S."/>
            <person name="Plett K.L."/>
            <person name="Tsai I.J."/>
            <person name="Slot J."/>
            <person name="Sipos G."/>
            <person name="Plett J."/>
            <person name="Nagy L.G."/>
            <person name="Grigoriev I.V."/>
        </authorList>
    </citation>
    <scope>NUCLEOTIDE SEQUENCE</scope>
    <source>
        <strain evidence="3">CCBAS 213</strain>
    </source>
</reference>
<keyword evidence="2" id="KW-0812">Transmembrane</keyword>
<dbReference type="RefSeq" id="XP_060328435.1">
    <property type="nucleotide sequence ID" value="XM_060479435.1"/>
</dbReference>
<evidence type="ECO:0000256" key="2">
    <source>
        <dbReference type="SAM" id="Phobius"/>
    </source>
</evidence>
<protein>
    <submittedName>
        <fullName evidence="3">Uncharacterized protein</fullName>
    </submittedName>
</protein>
<accession>A0AA39K476</accession>
<proteinExistence type="predicted"/>
<keyword evidence="2" id="KW-1133">Transmembrane helix</keyword>
<feature type="region of interest" description="Disordered" evidence="1">
    <location>
        <begin position="517"/>
        <end position="546"/>
    </location>
</feature>
<sequence length="546" mass="60061">MFILNTTIDDSSPLIIYSPAGDWAQGDADDIELKKYWGKSYTYTWNANAQASFTFNGTGIIILGGKRSVRGSYTVDLDGVSTVLNATTADPGEYQAVLFNATGLRQTQHTVIVKNMDKSVDIDCIHWWSTVGNGELQELSPEVDDDAESMFHWHPEDAWSSPLSNISRFSNATGQFVAFLLLLYFSTYQTAAPRLKQEQQSITHSQVPHSAAHISPQNRIYTVRLDNAVSRKFSAQRDTYETRALLFQADNLGGGTHTLSLVNEVEGGLLQIDYAQSYADHATAVASTVTSTASSSVSPSGHSVTPPLKAGVAAAIAVASVAFIALLVAIWLLLRRNKTLWTRLQSGYMVQSQFDSFNPSTHAINAVSTTRNDNFYAGNSNDITSHNPMLQANDQPLMSETRLVPNRPDNIPPLPVDHRSLGTNRSTDNQRPGPARSETLMTASTLVAENGSDLSRSNTRTMKLMTQWTALRESSSRTRSRMSDSQTQFLTDVGEPSVDEIAVERDHLLDEIDSLLNDVRRRPRSTDSQPPGYWQATHSTVPSLGR</sequence>
<feature type="region of interest" description="Disordered" evidence="1">
    <location>
        <begin position="405"/>
        <end position="440"/>
    </location>
</feature>
<evidence type="ECO:0000256" key="1">
    <source>
        <dbReference type="SAM" id="MobiDB-lite"/>
    </source>
</evidence>
<feature type="compositionally biased region" description="Polar residues" evidence="1">
    <location>
        <begin position="421"/>
        <end position="430"/>
    </location>
</feature>
<comment type="caution">
    <text evidence="3">The sequence shown here is derived from an EMBL/GenBank/DDBJ whole genome shotgun (WGS) entry which is preliminary data.</text>
</comment>
<dbReference type="Proteomes" id="UP001175211">
    <property type="component" value="Unassembled WGS sequence"/>
</dbReference>
<feature type="compositionally biased region" description="Polar residues" evidence="1">
    <location>
        <begin position="536"/>
        <end position="546"/>
    </location>
</feature>
<dbReference type="EMBL" id="JAUEPS010000028">
    <property type="protein sequence ID" value="KAK0454047.1"/>
    <property type="molecule type" value="Genomic_DNA"/>
</dbReference>
<evidence type="ECO:0000313" key="4">
    <source>
        <dbReference type="Proteomes" id="UP001175211"/>
    </source>
</evidence>
<dbReference type="GeneID" id="85362983"/>
<gene>
    <name evidence="3" type="ORF">EV420DRAFT_1696622</name>
</gene>